<dbReference type="InterPro" id="IPR052018">
    <property type="entry name" value="PHP_domain"/>
</dbReference>
<accession>A0A1T4PK28</accession>
<evidence type="ECO:0000259" key="1">
    <source>
        <dbReference type="SMART" id="SM00481"/>
    </source>
</evidence>
<dbReference type="SMART" id="SM00481">
    <property type="entry name" value="POLIIIAc"/>
    <property type="match status" value="1"/>
</dbReference>
<keyword evidence="3" id="KW-1185">Reference proteome</keyword>
<dbReference type="OrthoDB" id="9804333at2"/>
<reference evidence="2 3" key="1">
    <citation type="submission" date="2017-02" db="EMBL/GenBank/DDBJ databases">
        <authorList>
            <person name="Peterson S.W."/>
        </authorList>
    </citation>
    <scope>NUCLEOTIDE SEQUENCE [LARGE SCALE GENOMIC DNA]</scope>
    <source>
        <strain evidence="2 3">ATCC BAA-909</strain>
    </source>
</reference>
<dbReference type="GO" id="GO:0035312">
    <property type="term" value="F:5'-3' DNA exonuclease activity"/>
    <property type="evidence" value="ECO:0007669"/>
    <property type="project" value="TreeGrafter"/>
</dbReference>
<dbReference type="AlphaFoldDB" id="A0A1T4PK28"/>
<protein>
    <recommendedName>
        <fullName evidence="1">Polymerase/histidinol phosphatase N-terminal domain-containing protein</fullName>
    </recommendedName>
</protein>
<dbReference type="STRING" id="225004.SAMN02745152_01629"/>
<dbReference type="RefSeq" id="WP_078931363.1">
    <property type="nucleotide sequence ID" value="NZ_CAMEQG010000045.1"/>
</dbReference>
<dbReference type="InterPro" id="IPR004013">
    <property type="entry name" value="PHP_dom"/>
</dbReference>
<dbReference type="Pfam" id="PF02811">
    <property type="entry name" value="PHP"/>
    <property type="match status" value="1"/>
</dbReference>
<dbReference type="Proteomes" id="UP000190395">
    <property type="component" value="Unassembled WGS sequence"/>
</dbReference>
<dbReference type="GO" id="GO:0004534">
    <property type="term" value="F:5'-3' RNA exonuclease activity"/>
    <property type="evidence" value="ECO:0007669"/>
    <property type="project" value="TreeGrafter"/>
</dbReference>
<dbReference type="PANTHER" id="PTHR42924:SF3">
    <property type="entry name" value="POLYMERASE_HISTIDINOL PHOSPHATASE N-TERMINAL DOMAIN-CONTAINING PROTEIN"/>
    <property type="match status" value="1"/>
</dbReference>
<name>A0A1T4PK28_9SPIR</name>
<evidence type="ECO:0000313" key="3">
    <source>
        <dbReference type="Proteomes" id="UP000190395"/>
    </source>
</evidence>
<dbReference type="SUPFAM" id="SSF89550">
    <property type="entry name" value="PHP domain-like"/>
    <property type="match status" value="1"/>
</dbReference>
<dbReference type="Gene3D" id="3.20.20.140">
    <property type="entry name" value="Metal-dependent hydrolases"/>
    <property type="match status" value="1"/>
</dbReference>
<dbReference type="InterPro" id="IPR003141">
    <property type="entry name" value="Pol/His_phosphatase_N"/>
</dbReference>
<proteinExistence type="predicted"/>
<dbReference type="CDD" id="cd07438">
    <property type="entry name" value="PHP_HisPPase_AMP"/>
    <property type="match status" value="1"/>
</dbReference>
<gene>
    <name evidence="2" type="ORF">SAMN02745152_01629</name>
</gene>
<organism evidence="2 3">
    <name type="scientific">Treponema berlinense</name>
    <dbReference type="NCBI Taxonomy" id="225004"/>
    <lineage>
        <taxon>Bacteria</taxon>
        <taxon>Pseudomonadati</taxon>
        <taxon>Spirochaetota</taxon>
        <taxon>Spirochaetia</taxon>
        <taxon>Spirochaetales</taxon>
        <taxon>Treponemataceae</taxon>
        <taxon>Treponema</taxon>
    </lineage>
</organism>
<dbReference type="PANTHER" id="PTHR42924">
    <property type="entry name" value="EXONUCLEASE"/>
    <property type="match status" value="1"/>
</dbReference>
<sequence length="292" mass="33062">MIDLHSHSSASDGILSPADSARYAFEKKLTVWALTDHDTVDGLNDAAKVCLETGVNFIPGIEITVAWPEGEFHLLGLGLRRKSEELKNTIEYLTEDRFNRNSEIVRKMNEDGYDFTLEEIQSNFTASQIGRPHFADFLVKKGIVRNRQEAFDRFLGHGKKWYVNHTGENLETAVEAIKTSGGIPVIAHPCSLFVGIARLEEELEKIHAAGVMGLEAWHPGARKSHCYRLEEIARKLGMFVTAGSDFHGKGVRADRHLGRMFDNKKIDDRFWFEELKPALGEDFDFKNTEWAK</sequence>
<dbReference type="EMBL" id="FUXC01000009">
    <property type="protein sequence ID" value="SJZ91852.1"/>
    <property type="molecule type" value="Genomic_DNA"/>
</dbReference>
<dbReference type="InterPro" id="IPR016195">
    <property type="entry name" value="Pol/histidinol_Pase-like"/>
</dbReference>
<evidence type="ECO:0000313" key="2">
    <source>
        <dbReference type="EMBL" id="SJZ91852.1"/>
    </source>
</evidence>
<dbReference type="Gene3D" id="1.10.150.650">
    <property type="match status" value="1"/>
</dbReference>
<feature type="domain" description="Polymerase/histidinol phosphatase N-terminal" evidence="1">
    <location>
        <begin position="2"/>
        <end position="67"/>
    </location>
</feature>
<dbReference type="GeneID" id="303367861"/>